<keyword evidence="4" id="KW-1185">Reference proteome</keyword>
<feature type="domain" description="TNase-like" evidence="2">
    <location>
        <begin position="33"/>
        <end position="152"/>
    </location>
</feature>
<feature type="chain" id="PRO_5030631449" evidence="1">
    <location>
        <begin position="28"/>
        <end position="152"/>
    </location>
</feature>
<dbReference type="SUPFAM" id="SSF50199">
    <property type="entry name" value="Staphylococcal nuclease"/>
    <property type="match status" value="1"/>
</dbReference>
<sequence length="152" mass="16105">MRTHPFLRAFLAVILSSAPGTIGTLHAAERIAGPVAAELVRVIDGDTVMVSAMPWPGHRVTTYVRLRGIDAPELKSHCPATRHAALEAQAVLSELLAASPLVSLTDISGDKYYGRVVAAIRLADGSDPTTTLLAEGLAEPYRGGHKKTPRCS</sequence>
<dbReference type="Pfam" id="PF00565">
    <property type="entry name" value="SNase"/>
    <property type="match status" value="1"/>
</dbReference>
<keyword evidence="1" id="KW-0732">Signal</keyword>
<evidence type="ECO:0000256" key="1">
    <source>
        <dbReference type="SAM" id="SignalP"/>
    </source>
</evidence>
<dbReference type="RefSeq" id="WP_169593165.1">
    <property type="nucleotide sequence ID" value="NZ_JABBGK010000003.1"/>
</dbReference>
<evidence type="ECO:0000313" key="4">
    <source>
        <dbReference type="Proteomes" id="UP000541470"/>
    </source>
</evidence>
<proteinExistence type="predicted"/>
<feature type="signal peptide" evidence="1">
    <location>
        <begin position="1"/>
        <end position="27"/>
    </location>
</feature>
<reference evidence="3 4" key="1">
    <citation type="submission" date="2020-04" db="EMBL/GenBank/DDBJ databases">
        <title>Rhizobium sp. S-51 isolated from soil.</title>
        <authorList>
            <person name="Dahal R.H."/>
        </authorList>
    </citation>
    <scope>NUCLEOTIDE SEQUENCE [LARGE SCALE GENOMIC DNA]</scope>
    <source>
        <strain evidence="3 4">S-51</strain>
    </source>
</reference>
<dbReference type="InterPro" id="IPR016071">
    <property type="entry name" value="Staphylococal_nuclease_OB-fold"/>
</dbReference>
<dbReference type="Proteomes" id="UP000541470">
    <property type="component" value="Unassembled WGS sequence"/>
</dbReference>
<evidence type="ECO:0000259" key="2">
    <source>
        <dbReference type="PROSITE" id="PS50830"/>
    </source>
</evidence>
<dbReference type="InterPro" id="IPR035437">
    <property type="entry name" value="SNase_OB-fold_sf"/>
</dbReference>
<evidence type="ECO:0000313" key="3">
    <source>
        <dbReference type="EMBL" id="NML75527.1"/>
    </source>
</evidence>
<dbReference type="PROSITE" id="PS50830">
    <property type="entry name" value="TNASE_3"/>
    <property type="match status" value="1"/>
</dbReference>
<protein>
    <submittedName>
        <fullName evidence="3">Thermonuclease family protein</fullName>
    </submittedName>
</protein>
<dbReference type="AlphaFoldDB" id="A0A7Y0AY60"/>
<dbReference type="EMBL" id="JABBGK010000003">
    <property type="protein sequence ID" value="NML75527.1"/>
    <property type="molecule type" value="Genomic_DNA"/>
</dbReference>
<dbReference type="SMART" id="SM00318">
    <property type="entry name" value="SNc"/>
    <property type="match status" value="1"/>
</dbReference>
<organism evidence="3 4">
    <name type="scientific">Rhizobium terricola</name>
    <dbReference type="NCBI Taxonomy" id="2728849"/>
    <lineage>
        <taxon>Bacteria</taxon>
        <taxon>Pseudomonadati</taxon>
        <taxon>Pseudomonadota</taxon>
        <taxon>Alphaproteobacteria</taxon>
        <taxon>Hyphomicrobiales</taxon>
        <taxon>Rhizobiaceae</taxon>
        <taxon>Rhizobium/Agrobacterium group</taxon>
        <taxon>Rhizobium</taxon>
    </lineage>
</organism>
<name>A0A7Y0AY60_9HYPH</name>
<dbReference type="Gene3D" id="2.40.50.90">
    <property type="match status" value="1"/>
</dbReference>
<gene>
    <name evidence="3" type="ORF">HHL25_15450</name>
</gene>
<comment type="caution">
    <text evidence="3">The sequence shown here is derived from an EMBL/GenBank/DDBJ whole genome shotgun (WGS) entry which is preliminary data.</text>
</comment>
<accession>A0A7Y0AY60</accession>